<sequence length="148" mass="16707">MFNSVLIVCVGNICRSPLAEALLKQWLPEKNIQSAGLFALKGKGADLMAKTVACRHGISLENHKARQFTREMGRTFDLILVMEKRHINIITHYLPEIRGKIMLLGHWNQRKDIPDPYGGDITTFNFIFSLINESVSGWKAALDDQGLK</sequence>
<dbReference type="EMBL" id="JAFMOU010000072">
    <property type="protein sequence ID" value="MBU9838083.1"/>
    <property type="molecule type" value="Genomic_DNA"/>
</dbReference>
<evidence type="ECO:0000256" key="4">
    <source>
        <dbReference type="ARBA" id="ARBA00022912"/>
    </source>
</evidence>
<evidence type="ECO:0000256" key="3">
    <source>
        <dbReference type="ARBA" id="ARBA00022801"/>
    </source>
</evidence>
<evidence type="ECO:0000256" key="2">
    <source>
        <dbReference type="ARBA" id="ARBA00013064"/>
    </source>
</evidence>
<dbReference type="Pfam" id="PF01451">
    <property type="entry name" value="LMWPc"/>
    <property type="match status" value="1"/>
</dbReference>
<keyword evidence="8" id="KW-1185">Reference proteome</keyword>
<dbReference type="EC" id="3.1.3.48" evidence="2"/>
<dbReference type="InterPro" id="IPR050438">
    <property type="entry name" value="LMW_PTPase"/>
</dbReference>
<name>A0ABS6L8N5_9GAMM</name>
<proteinExistence type="inferred from homology"/>
<evidence type="ECO:0000256" key="5">
    <source>
        <dbReference type="ARBA" id="ARBA00051722"/>
    </source>
</evidence>
<keyword evidence="3" id="KW-0378">Hydrolase</keyword>
<comment type="caution">
    <text evidence="7">The sequence shown here is derived from an EMBL/GenBank/DDBJ whole genome shotgun (WGS) entry which is preliminary data.</text>
</comment>
<dbReference type="PANTHER" id="PTHR11717:SF31">
    <property type="entry name" value="LOW MOLECULAR WEIGHT PROTEIN-TYROSINE-PHOSPHATASE ETP-RELATED"/>
    <property type="match status" value="1"/>
</dbReference>
<dbReference type="Gene3D" id="3.40.50.2300">
    <property type="match status" value="1"/>
</dbReference>
<protein>
    <recommendedName>
        <fullName evidence="2">protein-tyrosine-phosphatase</fullName>
        <ecNumber evidence="2">3.1.3.48</ecNumber>
    </recommendedName>
</protein>
<reference evidence="7 8" key="1">
    <citation type="submission" date="2021-03" db="EMBL/GenBank/DDBJ databases">
        <title>Five novel Rahnella species.</title>
        <authorList>
            <person name="Brady C."/>
            <person name="Asselin J."/>
            <person name="Beer S."/>
            <person name="Bruberg M.B."/>
            <person name="Crampton B."/>
            <person name="Venter S."/>
            <person name="Arnold D."/>
            <person name="Denman S."/>
        </authorList>
    </citation>
    <scope>NUCLEOTIDE SEQUENCE [LARGE SCALE GENOMIC DNA]</scope>
    <source>
        <strain evidence="7 8">L72c</strain>
    </source>
</reference>
<dbReference type="RefSeq" id="WP_129953056.1">
    <property type="nucleotide sequence ID" value="NZ_JAFMOU010000072.1"/>
</dbReference>
<accession>A0ABS6L8N5</accession>
<gene>
    <name evidence="7" type="ORF">J1786_25160</name>
</gene>
<evidence type="ECO:0000256" key="1">
    <source>
        <dbReference type="ARBA" id="ARBA00011063"/>
    </source>
</evidence>
<dbReference type="CDD" id="cd16343">
    <property type="entry name" value="LMWPTP"/>
    <property type="match status" value="1"/>
</dbReference>
<dbReference type="InterPro" id="IPR023485">
    <property type="entry name" value="Ptyr_pPase"/>
</dbReference>
<dbReference type="SMART" id="SM00226">
    <property type="entry name" value="LMWPc"/>
    <property type="match status" value="1"/>
</dbReference>
<comment type="similarity">
    <text evidence="1">Belongs to the low molecular weight phosphotyrosine protein phosphatase family.</text>
</comment>
<dbReference type="PANTHER" id="PTHR11717">
    <property type="entry name" value="LOW MOLECULAR WEIGHT PROTEIN TYROSINE PHOSPHATASE"/>
    <property type="match status" value="1"/>
</dbReference>
<evidence type="ECO:0000313" key="8">
    <source>
        <dbReference type="Proteomes" id="UP000699865"/>
    </source>
</evidence>
<feature type="domain" description="Phosphotyrosine protein phosphatase I" evidence="6">
    <location>
        <begin position="3"/>
        <end position="141"/>
    </location>
</feature>
<dbReference type="InterPro" id="IPR036196">
    <property type="entry name" value="Ptyr_pPase_sf"/>
</dbReference>
<dbReference type="Proteomes" id="UP000699865">
    <property type="component" value="Unassembled WGS sequence"/>
</dbReference>
<dbReference type="SUPFAM" id="SSF52788">
    <property type="entry name" value="Phosphotyrosine protein phosphatases I"/>
    <property type="match status" value="1"/>
</dbReference>
<organism evidence="7 8">
    <name type="scientific">Rahnella perminowiae</name>
    <dbReference type="NCBI Taxonomy" id="2816244"/>
    <lineage>
        <taxon>Bacteria</taxon>
        <taxon>Pseudomonadati</taxon>
        <taxon>Pseudomonadota</taxon>
        <taxon>Gammaproteobacteria</taxon>
        <taxon>Enterobacterales</taxon>
        <taxon>Yersiniaceae</taxon>
        <taxon>Rahnella</taxon>
    </lineage>
</organism>
<evidence type="ECO:0000259" key="6">
    <source>
        <dbReference type="SMART" id="SM00226"/>
    </source>
</evidence>
<keyword evidence="4" id="KW-0904">Protein phosphatase</keyword>
<dbReference type="InterPro" id="IPR017867">
    <property type="entry name" value="Tyr_phospatase_low_mol_wt"/>
</dbReference>
<comment type="catalytic activity">
    <reaction evidence="5">
        <text>O-phospho-L-tyrosyl-[protein] + H2O = L-tyrosyl-[protein] + phosphate</text>
        <dbReference type="Rhea" id="RHEA:10684"/>
        <dbReference type="Rhea" id="RHEA-COMP:10136"/>
        <dbReference type="Rhea" id="RHEA-COMP:20101"/>
        <dbReference type="ChEBI" id="CHEBI:15377"/>
        <dbReference type="ChEBI" id="CHEBI:43474"/>
        <dbReference type="ChEBI" id="CHEBI:46858"/>
        <dbReference type="ChEBI" id="CHEBI:61978"/>
        <dbReference type="EC" id="3.1.3.48"/>
    </reaction>
</comment>
<evidence type="ECO:0000313" key="7">
    <source>
        <dbReference type="EMBL" id="MBU9838083.1"/>
    </source>
</evidence>
<dbReference type="PRINTS" id="PR00719">
    <property type="entry name" value="LMWPTPASE"/>
</dbReference>